<dbReference type="AlphaFoldDB" id="A0A8R1DUF0"/>
<dbReference type="EnsemblMetazoa" id="CJA12040.1">
    <property type="protein sequence ID" value="CJA12040.1"/>
    <property type="gene ID" value="WBGene00131244"/>
</dbReference>
<sequence length="261" mass="29292">MPLDIFRVIAETTGHKLYGGSTGIDYGVHTGFNVAVGGMKSTDIPRQARDLVARIKANSEIDINKDWKLVSLWIGTNDVGTLGYGDEPPISKETYKSEIEQGLKYLKENLPRTIVSIIGMFPAQLLQEAASILKTGKRMRDETNQKKLDSLSNDYRNVSFEIQDEGNFNTKEFTVVVQPFATEYSSVYVDRIGNYNSSFYAVDLFHLSKLGHAILAKNYWQNLFEPVGKKTTKAELGDTTSHIYELDEKNSFIKTVGNSKE</sequence>
<name>A0A8R1DUF0_CAEJA</name>
<dbReference type="InterPro" id="IPR038885">
    <property type="entry name" value="PLB1"/>
</dbReference>
<evidence type="ECO:0000313" key="2">
    <source>
        <dbReference type="Proteomes" id="UP000005237"/>
    </source>
</evidence>
<protein>
    <submittedName>
        <fullName evidence="1">Uncharacterized protein</fullName>
    </submittedName>
</protein>
<reference evidence="1" key="2">
    <citation type="submission" date="2022-06" db="UniProtKB">
        <authorList>
            <consortium name="EnsemblMetazoa"/>
        </authorList>
    </citation>
    <scope>IDENTIFICATION</scope>
    <source>
        <strain evidence="1">DF5081</strain>
    </source>
</reference>
<dbReference type="PANTHER" id="PTHR21325:SF26">
    <property type="entry name" value="LIPASE_GDSL DOMAIN-CONTAINING PROTEIN"/>
    <property type="match status" value="1"/>
</dbReference>
<keyword evidence="2" id="KW-1185">Reference proteome</keyword>
<dbReference type="Proteomes" id="UP000005237">
    <property type="component" value="Unassembled WGS sequence"/>
</dbReference>
<accession>A0A8R1DUF0</accession>
<evidence type="ECO:0000313" key="1">
    <source>
        <dbReference type="EnsemblMetazoa" id="CJA12040.1"/>
    </source>
</evidence>
<dbReference type="GO" id="GO:0004620">
    <property type="term" value="F:phospholipase activity"/>
    <property type="evidence" value="ECO:0007669"/>
    <property type="project" value="InterPro"/>
</dbReference>
<dbReference type="Pfam" id="PF00657">
    <property type="entry name" value="Lipase_GDSL"/>
    <property type="match status" value="1"/>
</dbReference>
<reference evidence="2" key="1">
    <citation type="submission" date="2010-08" db="EMBL/GenBank/DDBJ databases">
        <authorList>
            <consortium name="Caenorhabditis japonica Sequencing Consortium"/>
            <person name="Wilson R.K."/>
        </authorList>
    </citation>
    <scope>NUCLEOTIDE SEQUENCE [LARGE SCALE GENOMIC DNA]</scope>
    <source>
        <strain evidence="2">DF5081</strain>
    </source>
</reference>
<dbReference type="InterPro" id="IPR001087">
    <property type="entry name" value="GDSL"/>
</dbReference>
<dbReference type="Gene3D" id="3.40.50.1110">
    <property type="entry name" value="SGNH hydrolase"/>
    <property type="match status" value="1"/>
</dbReference>
<dbReference type="InterPro" id="IPR036514">
    <property type="entry name" value="SGNH_hydro_sf"/>
</dbReference>
<organism evidence="1 2">
    <name type="scientific">Caenorhabditis japonica</name>
    <dbReference type="NCBI Taxonomy" id="281687"/>
    <lineage>
        <taxon>Eukaryota</taxon>
        <taxon>Metazoa</taxon>
        <taxon>Ecdysozoa</taxon>
        <taxon>Nematoda</taxon>
        <taxon>Chromadorea</taxon>
        <taxon>Rhabditida</taxon>
        <taxon>Rhabditina</taxon>
        <taxon>Rhabditomorpha</taxon>
        <taxon>Rhabditoidea</taxon>
        <taxon>Rhabditidae</taxon>
        <taxon>Peloderinae</taxon>
        <taxon>Caenorhabditis</taxon>
    </lineage>
</organism>
<dbReference type="SUPFAM" id="SSF52266">
    <property type="entry name" value="SGNH hydrolase"/>
    <property type="match status" value="1"/>
</dbReference>
<proteinExistence type="predicted"/>
<dbReference type="GO" id="GO:0006644">
    <property type="term" value="P:phospholipid metabolic process"/>
    <property type="evidence" value="ECO:0007669"/>
    <property type="project" value="TreeGrafter"/>
</dbReference>
<dbReference type="PANTHER" id="PTHR21325">
    <property type="entry name" value="PHOSPHOLIPASE B, PLB1"/>
    <property type="match status" value="1"/>
</dbReference>